<feature type="compositionally biased region" description="Basic and acidic residues" evidence="1">
    <location>
        <begin position="334"/>
        <end position="345"/>
    </location>
</feature>
<feature type="compositionally biased region" description="Polar residues" evidence="1">
    <location>
        <begin position="279"/>
        <end position="290"/>
    </location>
</feature>
<feature type="region of interest" description="Disordered" evidence="1">
    <location>
        <begin position="733"/>
        <end position="800"/>
    </location>
</feature>
<feature type="compositionally biased region" description="Polar residues" evidence="1">
    <location>
        <begin position="506"/>
        <end position="523"/>
    </location>
</feature>
<keyword evidence="3" id="KW-1185">Reference proteome</keyword>
<feature type="compositionally biased region" description="Basic and acidic residues" evidence="1">
    <location>
        <begin position="358"/>
        <end position="381"/>
    </location>
</feature>
<accession>A0AAW1AMT5</accession>
<sequence>MAFLYIDRIKRDFQRTDHCLSRRVTYRKWSPEIVIERLNSQTATFDDRCLTEAFPVKSSFMNLVPKVPKIFTIGLKLDRTDDDDKNAGQFWNVASVKNFFKQYFSFIRRCQSYLHISWKYTPNENDFQYLSFSSSASTISRCRRCCCRHKSHCVMLRRKHAQPLPREREASQCGGQFSTRNSSKLESRGSQCQFIENAKGRTDPPGDIRFVVDQSNKTQSVRAEAKFAEYSCTSRVAAPRDDQVVKSKKDACCQTTFTSVKSCHGSSRKNHVERKSRQENNCVSTNASSSRDVETIFATTNFEGERSKTNPESLEARTSRKRRIKRTDKRSRKHDAENSSRKESSGSRCASAKRSVFNRREAARERKLVERKGRETTEDQIHSSTETFYSAANFADGDSTRIPPRRRGDAVKTFVENYDIRCILNDTSGEIHAISRGKVETSMENVSRQSYWVEGKTSESAILGNVKKRLEEDYDDYFSVDNDLFLDAEDPSDVLAKVDGPRSTDRYTSLQKNDDQPTSVTTHQRTRQELTKRSLPCTSSVCFTDLSCSRSSYHTSMREQEYSPSTKIVDNVSPSFGEIDDSLNNFLQIYSMDTGLSRGNNSRASRLDSCPSNDLANSYTVCCYQRNSTPNFSNSSKFIAESLDSGILTDDCSRDQLRAASNEDAFPPGEGSEEMVEQGWKRQARTNDLLLACDLNTDSSYSDESLSRRVDVVVKKFTDKLILSERRARTKLRCMGSSPGHGQARKRRKGQPQRVVRECVRKRSSASKFESSPRLNDDDWLVSSSTPPLFSFSESEMDHS</sequence>
<evidence type="ECO:0000313" key="3">
    <source>
        <dbReference type="Proteomes" id="UP001432146"/>
    </source>
</evidence>
<gene>
    <name evidence="2" type="ORF">QLX08_000438</name>
</gene>
<protein>
    <submittedName>
        <fullName evidence="2">Uncharacterized protein</fullName>
    </submittedName>
</protein>
<reference evidence="2 3" key="1">
    <citation type="submission" date="2024-05" db="EMBL/GenBank/DDBJ databases">
        <title>The nuclear and mitochondrial genome assemblies of Tetragonisca angustula (Apidae: Meliponini), a tiny yet remarkable pollinator in the Neotropics.</title>
        <authorList>
            <person name="Ferrari R."/>
            <person name="Ricardo P.C."/>
            <person name="Dias F.C."/>
            <person name="Araujo N.S."/>
            <person name="Soares D.O."/>
            <person name="Zhou Q.-S."/>
            <person name="Zhu C.-D."/>
            <person name="Coutinho L."/>
            <person name="Airas M.C."/>
            <person name="Batista T.M."/>
        </authorList>
    </citation>
    <scope>NUCLEOTIDE SEQUENCE [LARGE SCALE GENOMIC DNA]</scope>
    <source>
        <strain evidence="2">ASF017062</strain>
        <tissue evidence="2">Abdomen</tissue>
    </source>
</reference>
<feature type="compositionally biased region" description="Basic and acidic residues" evidence="1">
    <location>
        <begin position="303"/>
        <end position="318"/>
    </location>
</feature>
<dbReference type="Proteomes" id="UP001432146">
    <property type="component" value="Unassembled WGS sequence"/>
</dbReference>
<feature type="region of interest" description="Disordered" evidence="1">
    <location>
        <begin position="262"/>
        <end position="381"/>
    </location>
</feature>
<feature type="compositionally biased region" description="Basic residues" evidence="1">
    <location>
        <begin position="319"/>
        <end position="333"/>
    </location>
</feature>
<evidence type="ECO:0000313" key="2">
    <source>
        <dbReference type="EMBL" id="KAK9310154.1"/>
    </source>
</evidence>
<evidence type="ECO:0000256" key="1">
    <source>
        <dbReference type="SAM" id="MobiDB-lite"/>
    </source>
</evidence>
<comment type="caution">
    <text evidence="2">The sequence shown here is derived from an EMBL/GenBank/DDBJ whole genome shotgun (WGS) entry which is preliminary data.</text>
</comment>
<dbReference type="AlphaFoldDB" id="A0AAW1AMT5"/>
<feature type="region of interest" description="Disordered" evidence="1">
    <location>
        <begin position="496"/>
        <end position="527"/>
    </location>
</feature>
<feature type="compositionally biased region" description="Polar residues" evidence="1">
    <location>
        <begin position="782"/>
        <end position="794"/>
    </location>
</feature>
<organism evidence="2 3">
    <name type="scientific">Tetragonisca angustula</name>
    <dbReference type="NCBI Taxonomy" id="166442"/>
    <lineage>
        <taxon>Eukaryota</taxon>
        <taxon>Metazoa</taxon>
        <taxon>Ecdysozoa</taxon>
        <taxon>Arthropoda</taxon>
        <taxon>Hexapoda</taxon>
        <taxon>Insecta</taxon>
        <taxon>Pterygota</taxon>
        <taxon>Neoptera</taxon>
        <taxon>Endopterygota</taxon>
        <taxon>Hymenoptera</taxon>
        <taxon>Apocrita</taxon>
        <taxon>Aculeata</taxon>
        <taxon>Apoidea</taxon>
        <taxon>Anthophila</taxon>
        <taxon>Apidae</taxon>
        <taxon>Tetragonisca</taxon>
    </lineage>
</organism>
<name>A0AAW1AMT5_9HYME</name>
<dbReference type="EMBL" id="JAWNGG020000005">
    <property type="protein sequence ID" value="KAK9310154.1"/>
    <property type="molecule type" value="Genomic_DNA"/>
</dbReference>
<proteinExistence type="predicted"/>